<protein>
    <recommendedName>
        <fullName evidence="2">Reverse transcriptase domain-containing protein</fullName>
    </recommendedName>
</protein>
<comment type="caution">
    <text evidence="1">The sequence shown here is derived from an EMBL/GenBank/DDBJ whole genome shotgun (WGS) entry which is preliminary data.</text>
</comment>
<reference evidence="1" key="1">
    <citation type="journal article" date="2019" name="Sci. Rep.">
        <title>Draft genome of Tanacetum cinerariifolium, the natural source of mosquito coil.</title>
        <authorList>
            <person name="Yamashiro T."/>
            <person name="Shiraishi A."/>
            <person name="Satake H."/>
            <person name="Nakayama K."/>
        </authorList>
    </citation>
    <scope>NUCLEOTIDE SEQUENCE</scope>
</reference>
<proteinExistence type="predicted"/>
<dbReference type="AlphaFoldDB" id="A0A699QLM7"/>
<name>A0A699QLM7_TANCI</name>
<evidence type="ECO:0000313" key="1">
    <source>
        <dbReference type="EMBL" id="GFC67648.1"/>
    </source>
</evidence>
<accession>A0A699QLM7</accession>
<organism evidence="1">
    <name type="scientific">Tanacetum cinerariifolium</name>
    <name type="common">Dalmatian daisy</name>
    <name type="synonym">Chrysanthemum cinerariifolium</name>
    <dbReference type="NCBI Taxonomy" id="118510"/>
    <lineage>
        <taxon>Eukaryota</taxon>
        <taxon>Viridiplantae</taxon>
        <taxon>Streptophyta</taxon>
        <taxon>Embryophyta</taxon>
        <taxon>Tracheophyta</taxon>
        <taxon>Spermatophyta</taxon>
        <taxon>Magnoliopsida</taxon>
        <taxon>eudicotyledons</taxon>
        <taxon>Gunneridae</taxon>
        <taxon>Pentapetalae</taxon>
        <taxon>asterids</taxon>
        <taxon>campanulids</taxon>
        <taxon>Asterales</taxon>
        <taxon>Asteraceae</taxon>
        <taxon>Asteroideae</taxon>
        <taxon>Anthemideae</taxon>
        <taxon>Anthemidinae</taxon>
        <taxon>Tanacetum</taxon>
    </lineage>
</organism>
<gene>
    <name evidence="1" type="ORF">Tci_839618</name>
</gene>
<evidence type="ECO:0008006" key="2">
    <source>
        <dbReference type="Google" id="ProtNLM"/>
    </source>
</evidence>
<sequence>LLVDDSISFLENKSFYFDHQNDPSFPRPPLEPPDDEFDFEPNLGEVISAVTNNIDELNEDECFDPGGDINVSTNLEDDDYFPFMIVI</sequence>
<feature type="non-terminal residue" evidence="1">
    <location>
        <position position="1"/>
    </location>
</feature>
<dbReference type="EMBL" id="BKCJ011016432">
    <property type="protein sequence ID" value="GFC67648.1"/>
    <property type="molecule type" value="Genomic_DNA"/>
</dbReference>